<keyword evidence="2" id="KW-0378">Hydrolase</keyword>
<dbReference type="GO" id="GO:0004386">
    <property type="term" value="F:helicase activity"/>
    <property type="evidence" value="ECO:0007669"/>
    <property type="project" value="UniProtKB-KW"/>
</dbReference>
<proteinExistence type="predicted"/>
<reference evidence="2 3" key="2">
    <citation type="submission" date="2020-05" db="EMBL/GenBank/DDBJ databases">
        <title>Identification and distribution of gene clusters putatively required for synthesis of sphingolipid metabolism inhibitors in phylogenetically diverse species of the filamentous fungus Fusarium.</title>
        <authorList>
            <person name="Kim H.-S."/>
            <person name="Busman M."/>
            <person name="Brown D.W."/>
            <person name="Divon H."/>
            <person name="Uhlig S."/>
            <person name="Proctor R.H."/>
        </authorList>
    </citation>
    <scope>NUCLEOTIDE SEQUENCE [LARGE SCALE GENOMIC DNA]</scope>
    <source>
        <strain evidence="2 3">NRRL 25331</strain>
    </source>
</reference>
<gene>
    <name evidence="2" type="ORF">FCIRC_13946</name>
</gene>
<accession>A0A8H5SPW4</accession>
<dbReference type="EMBL" id="JAAQPE010000888">
    <property type="protein sequence ID" value="KAF5654878.1"/>
    <property type="molecule type" value="Genomic_DNA"/>
</dbReference>
<protein>
    <submittedName>
        <fullName evidence="2">Atp-dependent dna helicase</fullName>
    </submittedName>
</protein>
<keyword evidence="2" id="KW-0067">ATP-binding</keyword>
<name>A0A8H5SPW4_FUSCI</name>
<keyword evidence="2" id="KW-0347">Helicase</keyword>
<dbReference type="AlphaFoldDB" id="A0A8H5SPW4"/>
<dbReference type="Proteomes" id="UP000572754">
    <property type="component" value="Unassembled WGS sequence"/>
</dbReference>
<reference evidence="3" key="1">
    <citation type="journal article" date="2020" name="BMC Genomics">
        <title>Correction to: Identification and distribution of gene clusters required for synthesis of sphingolipid metabolism inhibitors in diverse species of the filamentous fungus Fusarium.</title>
        <authorList>
            <person name="Kim H.S."/>
            <person name="Lohmar J.M."/>
            <person name="Busman M."/>
            <person name="Brown D.W."/>
            <person name="Naumann T.A."/>
            <person name="Divon H.H."/>
            <person name="Lysoe E."/>
            <person name="Uhlig S."/>
            <person name="Proctor R.H."/>
        </authorList>
    </citation>
    <scope>NUCLEOTIDE SEQUENCE [LARGE SCALE GENOMIC DNA]</scope>
    <source>
        <strain evidence="3">NRRL 25331</strain>
    </source>
</reference>
<evidence type="ECO:0000313" key="3">
    <source>
        <dbReference type="Proteomes" id="UP000572754"/>
    </source>
</evidence>
<feature type="non-terminal residue" evidence="2">
    <location>
        <position position="1"/>
    </location>
</feature>
<comment type="caution">
    <text evidence="2">The sequence shown here is derived from an EMBL/GenBank/DDBJ whole genome shotgun (WGS) entry which is preliminary data.</text>
</comment>
<keyword evidence="2" id="KW-0547">Nucleotide-binding</keyword>
<organism evidence="2 3">
    <name type="scientific">Fusarium circinatum</name>
    <name type="common">Pitch canker fungus</name>
    <name type="synonym">Gibberella circinata</name>
    <dbReference type="NCBI Taxonomy" id="48490"/>
    <lineage>
        <taxon>Eukaryota</taxon>
        <taxon>Fungi</taxon>
        <taxon>Dikarya</taxon>
        <taxon>Ascomycota</taxon>
        <taxon>Pezizomycotina</taxon>
        <taxon>Sordariomycetes</taxon>
        <taxon>Hypocreomycetidae</taxon>
        <taxon>Hypocreales</taxon>
        <taxon>Nectriaceae</taxon>
        <taxon>Fusarium</taxon>
        <taxon>Fusarium fujikuroi species complex</taxon>
    </lineage>
</organism>
<sequence length="384" mass="44597">MVVYQSYWERKEEVARLQQEKDLDEEEAEEEATSMFRIVREKVQRFMTVTSKETYAEPTPMDWIYEARTYGMYIRFNTPAGGTVDWDGDHITYRKTRFRMAALTEMLHALTREAREHLATLTMVEDVDQLPRIPWKEVEDDHSEDRMGYSFLTDERNREWVKRGKNWVMSQITDTQLDGQGQARRKVWIDNGRRDGKPFQAQAVQSYGQTFNGFMECMFMLMYMMSQPGRVTEITGIRHQNTMNGGVRNILAHNGMMCVVTLYHKGFRLTGQAKVIHRYLPRAVQGIVKDAGICSPFMWPDEVVRKAEGSVVEEREARRAALERQSQNGGSMHEEDDDDIRGGGDGDCVTDDSIENPHDPDYPANADDIGFQSWVQERKWTSDR</sequence>
<feature type="region of interest" description="Disordered" evidence="1">
    <location>
        <begin position="319"/>
        <end position="370"/>
    </location>
</feature>
<evidence type="ECO:0000313" key="2">
    <source>
        <dbReference type="EMBL" id="KAF5654878.1"/>
    </source>
</evidence>
<evidence type="ECO:0000256" key="1">
    <source>
        <dbReference type="SAM" id="MobiDB-lite"/>
    </source>
</evidence>
<keyword evidence="3" id="KW-1185">Reference proteome</keyword>